<name>A0A438D4U7_VITVI</name>
<dbReference type="GO" id="GO:1990904">
    <property type="term" value="C:ribonucleoprotein complex"/>
    <property type="evidence" value="ECO:0007669"/>
    <property type="project" value="UniProtKB-KW"/>
</dbReference>
<proteinExistence type="inferred from homology"/>
<protein>
    <submittedName>
        <fullName evidence="6">Uncharacterized protein</fullName>
    </submittedName>
</protein>
<keyword evidence="3" id="KW-0689">Ribosomal protein</keyword>
<comment type="similarity">
    <text evidence="2">Belongs to the bacterial ribosomal protein bL32 family.</text>
</comment>
<sequence length="112" mass="12476">MATMLKCAADNLRCRLISSRGLSHHAAISAPLGRMMDCTTGLQFVLPESNNESQEDPKIELPNPYFSGSMELMAVPKRKVGFLYRLLVSRHKRGIRNGPKALKPVPVIIRCK</sequence>
<keyword evidence="5" id="KW-0687">Ribonucleoprotein</keyword>
<evidence type="ECO:0000256" key="4">
    <source>
        <dbReference type="ARBA" id="ARBA00023128"/>
    </source>
</evidence>
<dbReference type="PANTHER" id="PTHR21026">
    <property type="entry name" value="39S RIBOSOMAL PROTEIN L32, MITOCHONDRIAL"/>
    <property type="match status" value="1"/>
</dbReference>
<reference evidence="6 7" key="1">
    <citation type="journal article" date="2018" name="PLoS Genet.">
        <title>Population sequencing reveals clonal diversity and ancestral inbreeding in the grapevine cultivar Chardonnay.</title>
        <authorList>
            <person name="Roach M.J."/>
            <person name="Johnson D.L."/>
            <person name="Bohlmann J."/>
            <person name="van Vuuren H.J."/>
            <person name="Jones S.J."/>
            <person name="Pretorius I.S."/>
            <person name="Schmidt S.A."/>
            <person name="Borneman A.R."/>
        </authorList>
    </citation>
    <scope>NUCLEOTIDE SEQUENCE [LARGE SCALE GENOMIC DNA]</scope>
    <source>
        <strain evidence="7">cv. Chardonnay</strain>
        <tissue evidence="6">Leaf</tissue>
    </source>
</reference>
<dbReference type="InterPro" id="IPR051991">
    <property type="entry name" value="Mitoribosomal_protein_bL32"/>
</dbReference>
<comment type="caution">
    <text evidence="6">The sequence shown here is derived from an EMBL/GenBank/DDBJ whole genome shotgun (WGS) entry which is preliminary data.</text>
</comment>
<evidence type="ECO:0000256" key="5">
    <source>
        <dbReference type="ARBA" id="ARBA00023274"/>
    </source>
</evidence>
<dbReference type="GO" id="GO:0005840">
    <property type="term" value="C:ribosome"/>
    <property type="evidence" value="ECO:0007669"/>
    <property type="project" value="UniProtKB-KW"/>
</dbReference>
<dbReference type="PANTHER" id="PTHR21026:SF2">
    <property type="entry name" value="LARGE RIBOSOMAL SUBUNIT PROTEIN BL32M"/>
    <property type="match status" value="1"/>
</dbReference>
<gene>
    <name evidence="6" type="ORF">CK203_090821</name>
</gene>
<evidence type="ECO:0000256" key="2">
    <source>
        <dbReference type="ARBA" id="ARBA00008560"/>
    </source>
</evidence>
<keyword evidence="4" id="KW-0496">Mitochondrion</keyword>
<dbReference type="EMBL" id="QGNW01001797">
    <property type="protein sequence ID" value="RVW30473.1"/>
    <property type="molecule type" value="Genomic_DNA"/>
</dbReference>
<evidence type="ECO:0000313" key="7">
    <source>
        <dbReference type="Proteomes" id="UP000288805"/>
    </source>
</evidence>
<evidence type="ECO:0000313" key="6">
    <source>
        <dbReference type="EMBL" id="RVW30473.1"/>
    </source>
</evidence>
<dbReference type="Proteomes" id="UP000288805">
    <property type="component" value="Unassembled WGS sequence"/>
</dbReference>
<evidence type="ECO:0000256" key="3">
    <source>
        <dbReference type="ARBA" id="ARBA00022980"/>
    </source>
</evidence>
<organism evidence="6 7">
    <name type="scientific">Vitis vinifera</name>
    <name type="common">Grape</name>
    <dbReference type="NCBI Taxonomy" id="29760"/>
    <lineage>
        <taxon>Eukaryota</taxon>
        <taxon>Viridiplantae</taxon>
        <taxon>Streptophyta</taxon>
        <taxon>Embryophyta</taxon>
        <taxon>Tracheophyta</taxon>
        <taxon>Spermatophyta</taxon>
        <taxon>Magnoliopsida</taxon>
        <taxon>eudicotyledons</taxon>
        <taxon>Gunneridae</taxon>
        <taxon>Pentapetalae</taxon>
        <taxon>rosids</taxon>
        <taxon>Vitales</taxon>
        <taxon>Vitaceae</taxon>
        <taxon>Viteae</taxon>
        <taxon>Vitis</taxon>
    </lineage>
</organism>
<dbReference type="GO" id="GO:0005739">
    <property type="term" value="C:mitochondrion"/>
    <property type="evidence" value="ECO:0007669"/>
    <property type="project" value="UniProtKB-SubCell"/>
</dbReference>
<accession>A0A438D4U7</accession>
<evidence type="ECO:0000256" key="1">
    <source>
        <dbReference type="ARBA" id="ARBA00004173"/>
    </source>
</evidence>
<comment type="subcellular location">
    <subcellularLocation>
        <location evidence="1">Mitochondrion</location>
    </subcellularLocation>
</comment>
<dbReference type="AlphaFoldDB" id="A0A438D4U7"/>